<name>A0A4Z0NGM5_9HYPH</name>
<keyword evidence="2" id="KW-1185">Reference proteome</keyword>
<gene>
    <name evidence="1" type="ORF">EU555_30510</name>
</gene>
<proteinExistence type="predicted"/>
<dbReference type="Gene3D" id="3.40.50.300">
    <property type="entry name" value="P-loop containing nucleotide triphosphate hydrolases"/>
    <property type="match status" value="1"/>
</dbReference>
<organism evidence="1 2">
    <name type="scientific">Methylobacterium nonmethylotrophicum</name>
    <dbReference type="NCBI Taxonomy" id="1141884"/>
    <lineage>
        <taxon>Bacteria</taxon>
        <taxon>Pseudomonadati</taxon>
        <taxon>Pseudomonadota</taxon>
        <taxon>Alphaproteobacteria</taxon>
        <taxon>Hyphomicrobiales</taxon>
        <taxon>Methylobacteriaceae</taxon>
        <taxon>Methylobacterium</taxon>
    </lineage>
</organism>
<dbReference type="Pfam" id="PF03237">
    <property type="entry name" value="Terminase_6N"/>
    <property type="match status" value="1"/>
</dbReference>
<sequence length="491" mass="54714">MNLLQAMRDPNLFAPWFRDEGTWAAWRAFLGALFGLPLSDTEAEVFRACTDRQTAPEAPYSEAWLICGRRAGKSFVLALIAVFLACFRDYRQHLAPGERATILVIATDRKQARTIFRYIRALLLDVPMLARMVEREAAEEFDLNNRVTIEVGTSSYRSVRGRTLAAALCDELAFWPTDDAAEPDYAILDALRPAMATVPGAMLLCASSPYARKGALYEAHRRHYGRDTAPALVWQAATRVMNPSVRQSVIDEAMERDPAWASAEYLAQFRRDVEAFITREAVQACMDLDIRERPASTGIRYFAFVDLGGGGADSSVLGIAHQEDTVAVLDVLREELAGVSPSLVVERFCETLKAYGVHQVTGDKYAGEWPRERFREKGVEYYISEKSKTEIYAAFLPILNTQTCRLINLPKLEAQLIALERRTTRGTGRDIIDHPQIKGAHDDVANAAAGAIVLISTAQRPLIITPEALAAARARPQRSRSMPTFGVPWRF</sequence>
<dbReference type="Gene3D" id="3.30.420.240">
    <property type="match status" value="1"/>
</dbReference>
<dbReference type="InterPro" id="IPR027417">
    <property type="entry name" value="P-loop_NTPase"/>
</dbReference>
<dbReference type="Proteomes" id="UP000297535">
    <property type="component" value="Unassembled WGS sequence"/>
</dbReference>
<evidence type="ECO:0000313" key="2">
    <source>
        <dbReference type="Proteomes" id="UP000297535"/>
    </source>
</evidence>
<dbReference type="EMBL" id="SRLB01000036">
    <property type="protein sequence ID" value="TGD94907.1"/>
    <property type="molecule type" value="Genomic_DNA"/>
</dbReference>
<reference evidence="1 2" key="1">
    <citation type="submission" date="2019-04" db="EMBL/GenBank/DDBJ databases">
        <authorList>
            <person name="Feng G."/>
            <person name="Zhu H."/>
        </authorList>
    </citation>
    <scope>NUCLEOTIDE SEQUENCE [LARGE SCALE GENOMIC DNA]</scope>
    <source>
        <strain evidence="1 2">6HR-1</strain>
    </source>
</reference>
<protein>
    <recommendedName>
        <fullName evidence="3">Terminase</fullName>
    </recommendedName>
</protein>
<dbReference type="OrthoDB" id="280696at2"/>
<dbReference type="RefSeq" id="WP_135419097.1">
    <property type="nucleotide sequence ID" value="NZ_SRLB01000036.1"/>
</dbReference>
<evidence type="ECO:0000313" key="1">
    <source>
        <dbReference type="EMBL" id="TGD94907.1"/>
    </source>
</evidence>
<accession>A0A4Z0NGM5</accession>
<evidence type="ECO:0008006" key="3">
    <source>
        <dbReference type="Google" id="ProtNLM"/>
    </source>
</evidence>
<comment type="caution">
    <text evidence="1">The sequence shown here is derived from an EMBL/GenBank/DDBJ whole genome shotgun (WGS) entry which is preliminary data.</text>
</comment>
<dbReference type="AlphaFoldDB" id="A0A4Z0NGM5"/>